<dbReference type="Pfam" id="PF00126">
    <property type="entry name" value="HTH_1"/>
    <property type="match status" value="1"/>
</dbReference>
<dbReference type="Gene3D" id="1.10.10.10">
    <property type="entry name" value="Winged helix-like DNA-binding domain superfamily/Winged helix DNA-binding domain"/>
    <property type="match status" value="1"/>
</dbReference>
<dbReference type="FunFam" id="1.10.10.10:FF:000001">
    <property type="entry name" value="LysR family transcriptional regulator"/>
    <property type="match status" value="1"/>
</dbReference>
<keyword evidence="3" id="KW-0238">DNA-binding</keyword>
<dbReference type="CDD" id="cd08422">
    <property type="entry name" value="PBP2_CrgA_like"/>
    <property type="match status" value="1"/>
</dbReference>
<feature type="domain" description="HTH lysR-type" evidence="5">
    <location>
        <begin position="1"/>
        <end position="59"/>
    </location>
</feature>
<dbReference type="Proteomes" id="UP000229757">
    <property type="component" value="Chromosome"/>
</dbReference>
<dbReference type="SUPFAM" id="SSF53850">
    <property type="entry name" value="Periplasmic binding protein-like II"/>
    <property type="match status" value="1"/>
</dbReference>
<reference evidence="6 7" key="1">
    <citation type="journal article" date="2017" name="Environ. Microbiol.">
        <title>Genomic and physiological analyses of 'Reinekea forsetii' reveal a versatile opportunistic lifestyle during spring algae blooms.</title>
        <authorList>
            <person name="Avci B."/>
            <person name="Hahnke R.L."/>
            <person name="Chafee M."/>
            <person name="Fischer T."/>
            <person name="Gruber-Vodicka H."/>
            <person name="Tegetmeyer H.E."/>
            <person name="Harder J."/>
            <person name="Fuchs B.M."/>
            <person name="Amann R.I."/>
            <person name="Teeling H."/>
        </authorList>
    </citation>
    <scope>NUCLEOTIDE SEQUENCE [LARGE SCALE GENOMIC DNA]</scope>
    <source>
        <strain evidence="6 7">Hel1_31_D35</strain>
    </source>
</reference>
<gene>
    <name evidence="6" type="ORF">REIFOR_03331</name>
</gene>
<protein>
    <submittedName>
        <fullName evidence="6">Transcriptional regulator, LysR family</fullName>
    </submittedName>
</protein>
<name>A0A2K8L0I6_9GAMM</name>
<dbReference type="OrthoDB" id="9815676at2"/>
<dbReference type="InterPro" id="IPR036388">
    <property type="entry name" value="WH-like_DNA-bd_sf"/>
</dbReference>
<dbReference type="InterPro" id="IPR005119">
    <property type="entry name" value="LysR_subst-bd"/>
</dbReference>
<dbReference type="GO" id="GO:0043565">
    <property type="term" value="F:sequence-specific DNA binding"/>
    <property type="evidence" value="ECO:0007669"/>
    <property type="project" value="TreeGrafter"/>
</dbReference>
<keyword evidence="2" id="KW-0805">Transcription regulation</keyword>
<dbReference type="InterPro" id="IPR036390">
    <property type="entry name" value="WH_DNA-bd_sf"/>
</dbReference>
<evidence type="ECO:0000256" key="1">
    <source>
        <dbReference type="ARBA" id="ARBA00009437"/>
    </source>
</evidence>
<evidence type="ECO:0000313" key="7">
    <source>
        <dbReference type="Proteomes" id="UP000229757"/>
    </source>
</evidence>
<dbReference type="Pfam" id="PF03466">
    <property type="entry name" value="LysR_substrate"/>
    <property type="match status" value="1"/>
</dbReference>
<dbReference type="PRINTS" id="PR00039">
    <property type="entry name" value="HTHLYSR"/>
</dbReference>
<dbReference type="InterPro" id="IPR058163">
    <property type="entry name" value="LysR-type_TF_proteobact-type"/>
</dbReference>
<dbReference type="PANTHER" id="PTHR30537">
    <property type="entry name" value="HTH-TYPE TRANSCRIPTIONAL REGULATOR"/>
    <property type="match status" value="1"/>
</dbReference>
<dbReference type="RefSeq" id="WP_100258622.1">
    <property type="nucleotide sequence ID" value="NZ_CP011797.1"/>
</dbReference>
<evidence type="ECO:0000256" key="3">
    <source>
        <dbReference type="ARBA" id="ARBA00023125"/>
    </source>
</evidence>
<keyword evidence="4" id="KW-0804">Transcription</keyword>
<evidence type="ECO:0000256" key="4">
    <source>
        <dbReference type="ARBA" id="ARBA00023163"/>
    </source>
</evidence>
<evidence type="ECO:0000313" key="6">
    <source>
        <dbReference type="EMBL" id="ATX78434.1"/>
    </source>
</evidence>
<keyword evidence="7" id="KW-1185">Reference proteome</keyword>
<evidence type="ECO:0000259" key="5">
    <source>
        <dbReference type="PROSITE" id="PS50931"/>
    </source>
</evidence>
<organism evidence="6 7">
    <name type="scientific">Reinekea forsetii</name>
    <dbReference type="NCBI Taxonomy" id="1336806"/>
    <lineage>
        <taxon>Bacteria</taxon>
        <taxon>Pseudomonadati</taxon>
        <taxon>Pseudomonadota</taxon>
        <taxon>Gammaproteobacteria</taxon>
        <taxon>Oceanospirillales</taxon>
        <taxon>Saccharospirillaceae</taxon>
        <taxon>Reinekea</taxon>
    </lineage>
</organism>
<comment type="similarity">
    <text evidence="1">Belongs to the LysR transcriptional regulatory family.</text>
</comment>
<dbReference type="AlphaFoldDB" id="A0A2K8L0I6"/>
<sequence>MDHLSEIQAFLAIADLGSFTKAAEHLGLSRSRISQLISRLEDRLGVMLMHRTTRSLTLTPEGEQFRTGCRQGMQHLEQAEASLKLMSTRLSGPVRINSVGGVFGETFLSKALAEVVSEHPEVTVHISYSSSLIDLNRDPVDLVLRIGKAPGHQVASAHLGEIHHVLCASPKFVNLYGFAQSPSDLEQLRTISGTPKTWELTRANERQVVTPKSCWHSPSSQAQRIAAEQGLGIARLLTAVAQDALAEGRLLRVLPEWQIEPTQLWLLWSNQGDLPKRIEMVRDHLRVRLTNLIGDNRWDGLAQLGQA</sequence>
<dbReference type="PROSITE" id="PS50931">
    <property type="entry name" value="HTH_LYSR"/>
    <property type="match status" value="1"/>
</dbReference>
<dbReference type="EMBL" id="CP011797">
    <property type="protein sequence ID" value="ATX78434.1"/>
    <property type="molecule type" value="Genomic_DNA"/>
</dbReference>
<dbReference type="GO" id="GO:0003700">
    <property type="term" value="F:DNA-binding transcription factor activity"/>
    <property type="evidence" value="ECO:0007669"/>
    <property type="project" value="InterPro"/>
</dbReference>
<dbReference type="SUPFAM" id="SSF46785">
    <property type="entry name" value="Winged helix' DNA-binding domain"/>
    <property type="match status" value="1"/>
</dbReference>
<dbReference type="InterPro" id="IPR000847">
    <property type="entry name" value="LysR_HTH_N"/>
</dbReference>
<proteinExistence type="inferred from homology"/>
<evidence type="ECO:0000256" key="2">
    <source>
        <dbReference type="ARBA" id="ARBA00023015"/>
    </source>
</evidence>
<dbReference type="Gene3D" id="3.40.190.290">
    <property type="match status" value="1"/>
</dbReference>
<dbReference type="PANTHER" id="PTHR30537:SF5">
    <property type="entry name" value="HTH-TYPE TRANSCRIPTIONAL ACTIVATOR TTDR-RELATED"/>
    <property type="match status" value="1"/>
</dbReference>
<dbReference type="KEGG" id="rfo:REIFOR_03331"/>
<dbReference type="GO" id="GO:0006351">
    <property type="term" value="P:DNA-templated transcription"/>
    <property type="evidence" value="ECO:0007669"/>
    <property type="project" value="TreeGrafter"/>
</dbReference>
<accession>A0A2K8L0I6</accession>